<dbReference type="Proteomes" id="UP000595448">
    <property type="component" value="Chromosome"/>
</dbReference>
<dbReference type="EMBL" id="CP067977">
    <property type="protein sequence ID" value="QQQ19669.1"/>
    <property type="molecule type" value="Genomic_DNA"/>
</dbReference>
<gene>
    <name evidence="2" type="ORF">JIP62_06170</name>
</gene>
<feature type="region of interest" description="Disordered" evidence="1">
    <location>
        <begin position="1"/>
        <end position="21"/>
    </location>
</feature>
<proteinExistence type="predicted"/>
<organism evidence="2 3">
    <name type="scientific">Brevundimonas vitisensis</name>
    <dbReference type="NCBI Taxonomy" id="2800818"/>
    <lineage>
        <taxon>Bacteria</taxon>
        <taxon>Pseudomonadati</taxon>
        <taxon>Pseudomonadota</taxon>
        <taxon>Alphaproteobacteria</taxon>
        <taxon>Caulobacterales</taxon>
        <taxon>Caulobacteraceae</taxon>
        <taxon>Brevundimonas</taxon>
    </lineage>
</organism>
<evidence type="ECO:0000313" key="3">
    <source>
        <dbReference type="Proteomes" id="UP000595448"/>
    </source>
</evidence>
<evidence type="ECO:0000256" key="1">
    <source>
        <dbReference type="SAM" id="MobiDB-lite"/>
    </source>
</evidence>
<dbReference type="RefSeq" id="WP_201104020.1">
    <property type="nucleotide sequence ID" value="NZ_CP067977.1"/>
</dbReference>
<accession>A0ABX7BQ00</accession>
<name>A0ABX7BQ00_9CAUL</name>
<protein>
    <submittedName>
        <fullName evidence="2">Phage tail assembly protein</fullName>
    </submittedName>
</protein>
<reference evidence="2 3" key="1">
    <citation type="submission" date="2021-01" db="EMBL/GenBank/DDBJ databases">
        <title>Brevundimonas vitis sp. nov., an bacterium isolated from grape (Vitis vinifera).</title>
        <authorList>
            <person name="Jiang L."/>
            <person name="Lee J."/>
        </authorList>
    </citation>
    <scope>NUCLEOTIDE SEQUENCE [LARGE SCALE GENOMIC DNA]</scope>
    <source>
        <strain evidence="2 3">GRTSA-9</strain>
    </source>
</reference>
<evidence type="ECO:0000313" key="2">
    <source>
        <dbReference type="EMBL" id="QQQ19669.1"/>
    </source>
</evidence>
<keyword evidence="3" id="KW-1185">Reference proteome</keyword>
<sequence length="114" mass="12493">MSDPSIEDTGGPSAEGYPDGPVHHVLVRPVVFTLPGTNGPESFTVNEVWMREPTGDDILLMGKAQTSEEKSMRLIAAMCDQPYLFARKLKGWDFVKLGLILARFFPKGASPLES</sequence>